<accession>A0ABN1J1J3</accession>
<dbReference type="RefSeq" id="WP_343769541.1">
    <property type="nucleotide sequence ID" value="NZ_BAAACF010000001.1"/>
</dbReference>
<reference evidence="2 3" key="1">
    <citation type="journal article" date="2019" name="Int. J. Syst. Evol. Microbiol.">
        <title>The Global Catalogue of Microorganisms (GCM) 10K type strain sequencing project: providing services to taxonomists for standard genome sequencing and annotation.</title>
        <authorList>
            <consortium name="The Broad Institute Genomics Platform"/>
            <consortium name="The Broad Institute Genome Sequencing Center for Infectious Disease"/>
            <person name="Wu L."/>
            <person name="Ma J."/>
        </authorList>
    </citation>
    <scope>NUCLEOTIDE SEQUENCE [LARGE SCALE GENOMIC DNA]</scope>
    <source>
        <strain evidence="2 3">JCM 1405</strain>
    </source>
</reference>
<dbReference type="EMBL" id="BAAACF010000001">
    <property type="protein sequence ID" value="GAA0725888.1"/>
    <property type="molecule type" value="Genomic_DNA"/>
</dbReference>
<gene>
    <name evidence="2" type="ORF">GCM10008905_21920</name>
</gene>
<comment type="caution">
    <text evidence="2">The sequence shown here is derived from an EMBL/GenBank/DDBJ whole genome shotgun (WGS) entry which is preliminary data.</text>
</comment>
<keyword evidence="1" id="KW-0472">Membrane</keyword>
<keyword evidence="3" id="KW-1185">Reference proteome</keyword>
<evidence type="ECO:0000313" key="2">
    <source>
        <dbReference type="EMBL" id="GAA0725888.1"/>
    </source>
</evidence>
<feature type="transmembrane region" description="Helical" evidence="1">
    <location>
        <begin position="12"/>
        <end position="34"/>
    </location>
</feature>
<sequence>MNKIDKNNSIVIFLKLLLFMSITTFLCSSVLSLFFGPIRQNTSGKISFVITFSLFYSLFATGHYKKHRLEIPCGENNEEMIFKIEKVMKDSHWSIIKRDEKQIVFKSSLFKTIWREYLTININEKNLEIIGYKQFLEHLKVEIGLKKKPKKIYKIIAIASLILMLFLPNIITSINRNKKYKSYDVALETAIKSRVGDENYGKVVKLLEKNAGDKSIVVLKSKLPFFKEGKITDGVCIVKITEKSGKYKYLATPFFVLDYEGELNAPYALVEGVIEMDKDTKIYYGIGKIMDSSYQLVTENKNYKEINRAEDNIFIILDNKKYEEIEFEKYLKF</sequence>
<evidence type="ECO:0000256" key="1">
    <source>
        <dbReference type="SAM" id="Phobius"/>
    </source>
</evidence>
<evidence type="ECO:0000313" key="3">
    <source>
        <dbReference type="Proteomes" id="UP001500339"/>
    </source>
</evidence>
<name>A0ABN1J1J3_9CLOT</name>
<keyword evidence="1" id="KW-1133">Transmembrane helix</keyword>
<keyword evidence="1" id="KW-0812">Transmembrane</keyword>
<dbReference type="Proteomes" id="UP001500339">
    <property type="component" value="Unassembled WGS sequence"/>
</dbReference>
<protein>
    <submittedName>
        <fullName evidence="2">Uncharacterized protein</fullName>
    </submittedName>
</protein>
<feature type="transmembrane region" description="Helical" evidence="1">
    <location>
        <begin position="46"/>
        <end position="64"/>
    </location>
</feature>
<proteinExistence type="predicted"/>
<feature type="transmembrane region" description="Helical" evidence="1">
    <location>
        <begin position="152"/>
        <end position="171"/>
    </location>
</feature>
<organism evidence="2 3">
    <name type="scientific">Clostridium malenominatum</name>
    <dbReference type="NCBI Taxonomy" id="1539"/>
    <lineage>
        <taxon>Bacteria</taxon>
        <taxon>Bacillati</taxon>
        <taxon>Bacillota</taxon>
        <taxon>Clostridia</taxon>
        <taxon>Eubacteriales</taxon>
        <taxon>Clostridiaceae</taxon>
        <taxon>Clostridium</taxon>
    </lineage>
</organism>